<sequence length="546" mass="58471">MSSSFVAPVASVPSVPSVVPRPARMTPGVGGFVLTPATGLNAPPELAGEAAWLRGALGPATGCLLPPGPGIELRLDPEALPAEGYRLEVTAAGVDLCGGAPAGVFAGLQTLRQLLPADAFRRGRVRDGVWSMPACLIEDAPAFGWRGVMLDVARHFVPKQDVLRFVDLLAAHRLNVLHLHLTDDQGWRIEVPGWPRLTSVGAWRTASMRGARQHERFDEKPHGGFYTGDDLREIVAYAADRHITVVPEIDLPAHVQAAVAAYPSLGAVPVDGVRTRWGGLSDGVLAPTEEALGFCRDVLAEVCAIFPSRYVCVGGDEVPTGPWERMGHPDPGSLGGWFVAELAKMLAAHGRVVFGWDEVLAGGDAVPSDALIGGWRAEHGTIVAARAGFDVVACPDMSVYFDYRQGEAADEPIPVGPLLTLADVYAFRPVPSVLTAEEGARILGGQAQIWTEHMDSVRRIDYMAFPRMCAFAEAVWSGPGDFAEFTERLTSAHLARLDALGVEYRPLDGPHPWQTRPDAPGFPKTRAEREAELLELTENIRGGTVG</sequence>
<dbReference type="GO" id="GO:0005975">
    <property type="term" value="P:carbohydrate metabolic process"/>
    <property type="evidence" value="ECO:0007669"/>
    <property type="project" value="InterPro"/>
</dbReference>
<dbReference type="Proteomes" id="UP000190037">
    <property type="component" value="Unassembled WGS sequence"/>
</dbReference>
<dbReference type="PANTHER" id="PTHR22600:SF57">
    <property type="entry name" value="BETA-N-ACETYLHEXOSAMINIDASE"/>
    <property type="match status" value="1"/>
</dbReference>
<dbReference type="AlphaFoldDB" id="A0A1T3NXE0"/>
<dbReference type="OrthoDB" id="9763537at2"/>
<evidence type="ECO:0000256" key="3">
    <source>
        <dbReference type="ARBA" id="ARBA00012663"/>
    </source>
</evidence>
<dbReference type="InterPro" id="IPR017853">
    <property type="entry name" value="GH"/>
</dbReference>
<evidence type="ECO:0000256" key="5">
    <source>
        <dbReference type="ARBA" id="ARBA00023295"/>
    </source>
</evidence>
<dbReference type="InterPro" id="IPR015882">
    <property type="entry name" value="HEX_bac_N"/>
</dbReference>
<evidence type="ECO:0000259" key="7">
    <source>
        <dbReference type="Pfam" id="PF00728"/>
    </source>
</evidence>
<protein>
    <recommendedName>
        <fullName evidence="3">beta-N-acetylhexosaminidase</fullName>
        <ecNumber evidence="3">3.2.1.52</ecNumber>
    </recommendedName>
</protein>
<dbReference type="Gene3D" id="3.20.20.80">
    <property type="entry name" value="Glycosidases"/>
    <property type="match status" value="1"/>
</dbReference>
<proteinExistence type="inferred from homology"/>
<feature type="domain" description="Glycoside hydrolase family 20 catalytic" evidence="7">
    <location>
        <begin position="143"/>
        <end position="478"/>
    </location>
</feature>
<evidence type="ECO:0000313" key="10">
    <source>
        <dbReference type="Proteomes" id="UP000190037"/>
    </source>
</evidence>
<dbReference type="InterPro" id="IPR025705">
    <property type="entry name" value="Beta_hexosaminidase_sua/sub"/>
</dbReference>
<name>A0A1T3NXE0_9ACTN</name>
<dbReference type="EMBL" id="MWQN01000001">
    <property type="protein sequence ID" value="OPC81478.1"/>
    <property type="molecule type" value="Genomic_DNA"/>
</dbReference>
<dbReference type="GO" id="GO:0016020">
    <property type="term" value="C:membrane"/>
    <property type="evidence" value="ECO:0007669"/>
    <property type="project" value="TreeGrafter"/>
</dbReference>
<evidence type="ECO:0000256" key="6">
    <source>
        <dbReference type="PIRSR" id="PIRSR625705-1"/>
    </source>
</evidence>
<evidence type="ECO:0000313" key="9">
    <source>
        <dbReference type="EMBL" id="OPC81478.1"/>
    </source>
</evidence>
<feature type="active site" description="Proton donor" evidence="6">
    <location>
        <position position="317"/>
    </location>
</feature>
<dbReference type="GO" id="GO:0004563">
    <property type="term" value="F:beta-N-acetylhexosaminidase activity"/>
    <property type="evidence" value="ECO:0007669"/>
    <property type="project" value="UniProtKB-EC"/>
</dbReference>
<dbReference type="SUPFAM" id="SSF51445">
    <property type="entry name" value="(Trans)glycosidases"/>
    <property type="match status" value="1"/>
</dbReference>
<evidence type="ECO:0000256" key="2">
    <source>
        <dbReference type="ARBA" id="ARBA00006285"/>
    </source>
</evidence>
<accession>A0A1T3NXE0</accession>
<keyword evidence="4" id="KW-0378">Hydrolase</keyword>
<dbReference type="Gene3D" id="3.30.379.10">
    <property type="entry name" value="Chitobiase/beta-hexosaminidase domain 2-like"/>
    <property type="match status" value="1"/>
</dbReference>
<reference evidence="9 10" key="1">
    <citation type="submission" date="2017-03" db="EMBL/GenBank/DDBJ databases">
        <title>Draft genome sequence of Streptomyces scabrisporus NF3, endophyte isolated from Amphipterygium adstringens.</title>
        <authorList>
            <person name="Vazquez M."/>
            <person name="Ceapa C.D."/>
            <person name="Rodriguez Luna D."/>
            <person name="Sanchez Esquivel S."/>
        </authorList>
    </citation>
    <scope>NUCLEOTIDE SEQUENCE [LARGE SCALE GENOMIC DNA]</scope>
    <source>
        <strain evidence="9 10">NF3</strain>
    </source>
</reference>
<organism evidence="9 10">
    <name type="scientific">Embleya scabrispora</name>
    <dbReference type="NCBI Taxonomy" id="159449"/>
    <lineage>
        <taxon>Bacteria</taxon>
        <taxon>Bacillati</taxon>
        <taxon>Actinomycetota</taxon>
        <taxon>Actinomycetes</taxon>
        <taxon>Kitasatosporales</taxon>
        <taxon>Streptomycetaceae</taxon>
        <taxon>Embleya</taxon>
    </lineage>
</organism>
<comment type="similarity">
    <text evidence="2">Belongs to the glycosyl hydrolase 20 family.</text>
</comment>
<keyword evidence="10" id="KW-1185">Reference proteome</keyword>
<dbReference type="EC" id="3.2.1.52" evidence="3"/>
<dbReference type="Pfam" id="PF02838">
    <property type="entry name" value="Glyco_hydro_20b"/>
    <property type="match status" value="1"/>
</dbReference>
<dbReference type="GO" id="GO:0030203">
    <property type="term" value="P:glycosaminoglycan metabolic process"/>
    <property type="evidence" value="ECO:0007669"/>
    <property type="project" value="TreeGrafter"/>
</dbReference>
<evidence type="ECO:0000256" key="4">
    <source>
        <dbReference type="ARBA" id="ARBA00022801"/>
    </source>
</evidence>
<keyword evidence="5" id="KW-0326">Glycosidase</keyword>
<dbReference type="SUPFAM" id="SSF55545">
    <property type="entry name" value="beta-N-acetylhexosaminidase-like domain"/>
    <property type="match status" value="1"/>
</dbReference>
<dbReference type="PRINTS" id="PR00738">
    <property type="entry name" value="GLHYDRLASE20"/>
</dbReference>
<gene>
    <name evidence="9" type="ORF">B4N89_11435</name>
</gene>
<dbReference type="InterPro" id="IPR015883">
    <property type="entry name" value="Glyco_hydro_20_cat"/>
</dbReference>
<evidence type="ECO:0000256" key="1">
    <source>
        <dbReference type="ARBA" id="ARBA00001231"/>
    </source>
</evidence>
<dbReference type="Pfam" id="PF00728">
    <property type="entry name" value="Glyco_hydro_20"/>
    <property type="match status" value="1"/>
</dbReference>
<dbReference type="STRING" id="159449.B4N89_11435"/>
<feature type="domain" description="Beta-hexosaminidase bacterial type N-terminal" evidence="8">
    <location>
        <begin position="16"/>
        <end position="140"/>
    </location>
</feature>
<dbReference type="InterPro" id="IPR029018">
    <property type="entry name" value="Hex-like_dom2"/>
</dbReference>
<dbReference type="CDD" id="cd06563">
    <property type="entry name" value="GH20_chitobiase-like"/>
    <property type="match status" value="1"/>
</dbReference>
<evidence type="ECO:0000259" key="8">
    <source>
        <dbReference type="Pfam" id="PF02838"/>
    </source>
</evidence>
<dbReference type="PANTHER" id="PTHR22600">
    <property type="entry name" value="BETA-HEXOSAMINIDASE"/>
    <property type="match status" value="1"/>
</dbReference>
<comment type="caution">
    <text evidence="9">The sequence shown here is derived from an EMBL/GenBank/DDBJ whole genome shotgun (WGS) entry which is preliminary data.</text>
</comment>
<comment type="catalytic activity">
    <reaction evidence="1">
        <text>Hydrolysis of terminal non-reducing N-acetyl-D-hexosamine residues in N-acetyl-beta-D-hexosaminides.</text>
        <dbReference type="EC" id="3.2.1.52"/>
    </reaction>
</comment>